<feature type="signal peptide" evidence="7">
    <location>
        <begin position="1"/>
        <end position="26"/>
    </location>
</feature>
<name>A0A4P6L4V6_9BURK</name>
<evidence type="ECO:0000256" key="3">
    <source>
        <dbReference type="ARBA" id="ARBA00022723"/>
    </source>
</evidence>
<evidence type="ECO:0000256" key="7">
    <source>
        <dbReference type="SAM" id="SignalP"/>
    </source>
</evidence>
<dbReference type="PANTHER" id="PTHR11961">
    <property type="entry name" value="CYTOCHROME C"/>
    <property type="match status" value="1"/>
</dbReference>
<dbReference type="OrthoDB" id="9805828at2"/>
<dbReference type="KEGG" id="plue:EWM63_29750"/>
<dbReference type="InterPro" id="IPR002327">
    <property type="entry name" value="Cyt_c_1A/1B"/>
</dbReference>
<dbReference type="PROSITE" id="PS51007">
    <property type="entry name" value="CYTC"/>
    <property type="match status" value="1"/>
</dbReference>
<feature type="domain" description="Cytochrome c" evidence="8">
    <location>
        <begin position="43"/>
        <end position="142"/>
    </location>
</feature>
<dbReference type="Pfam" id="PF00034">
    <property type="entry name" value="Cytochrom_C"/>
    <property type="match status" value="1"/>
</dbReference>
<dbReference type="GO" id="GO:0020037">
    <property type="term" value="F:heme binding"/>
    <property type="evidence" value="ECO:0007669"/>
    <property type="project" value="InterPro"/>
</dbReference>
<dbReference type="GO" id="GO:0046872">
    <property type="term" value="F:metal ion binding"/>
    <property type="evidence" value="ECO:0007669"/>
    <property type="project" value="UniProtKB-KW"/>
</dbReference>
<dbReference type="Gene3D" id="1.10.760.10">
    <property type="entry name" value="Cytochrome c-like domain"/>
    <property type="match status" value="1"/>
</dbReference>
<evidence type="ECO:0000259" key="8">
    <source>
        <dbReference type="PROSITE" id="PS51007"/>
    </source>
</evidence>
<evidence type="ECO:0000313" key="9">
    <source>
        <dbReference type="EMBL" id="QBE66640.1"/>
    </source>
</evidence>
<dbReference type="PRINTS" id="PR00604">
    <property type="entry name" value="CYTCHRMECIAB"/>
</dbReference>
<sequence length="142" mass="15088">MRRSGPALTLTLLIPMLLAIHPTAHANAAAKAAASAPASTVVGDPKAGAAAFRVCASCHQVGPGARNAFGPHLNGLFGRRAGAMQYAYSAAMKKSPVIWNDKTLAAFLRDPDDVVPGTKMRLWGFSDERKIANLLAYLRQYQ</sequence>
<keyword evidence="2 6" id="KW-0349">Heme</keyword>
<dbReference type="GO" id="GO:0009055">
    <property type="term" value="F:electron transfer activity"/>
    <property type="evidence" value="ECO:0007669"/>
    <property type="project" value="InterPro"/>
</dbReference>
<dbReference type="Proteomes" id="UP000290637">
    <property type="component" value="Chromosome"/>
</dbReference>
<protein>
    <submittedName>
        <fullName evidence="9">C-type cytochrome</fullName>
    </submittedName>
</protein>
<evidence type="ECO:0000256" key="4">
    <source>
        <dbReference type="ARBA" id="ARBA00022982"/>
    </source>
</evidence>
<keyword evidence="1" id="KW-0813">Transport</keyword>
<organism evidence="9 10">
    <name type="scientific">Pseudoduganella lutea</name>
    <dbReference type="NCBI Taxonomy" id="321985"/>
    <lineage>
        <taxon>Bacteria</taxon>
        <taxon>Pseudomonadati</taxon>
        <taxon>Pseudomonadota</taxon>
        <taxon>Betaproteobacteria</taxon>
        <taxon>Burkholderiales</taxon>
        <taxon>Oxalobacteraceae</taxon>
        <taxon>Telluria group</taxon>
        <taxon>Pseudoduganella</taxon>
    </lineage>
</organism>
<accession>A0A4P6L4V6</accession>
<dbReference type="InterPro" id="IPR036909">
    <property type="entry name" value="Cyt_c-like_dom_sf"/>
</dbReference>
<evidence type="ECO:0000313" key="10">
    <source>
        <dbReference type="Proteomes" id="UP000290637"/>
    </source>
</evidence>
<gene>
    <name evidence="9" type="ORF">EWM63_29750</name>
</gene>
<keyword evidence="10" id="KW-1185">Reference proteome</keyword>
<keyword evidence="4" id="KW-0249">Electron transport</keyword>
<feature type="chain" id="PRO_5021029414" evidence="7">
    <location>
        <begin position="27"/>
        <end position="142"/>
    </location>
</feature>
<reference evidence="9 10" key="1">
    <citation type="submission" date="2019-02" db="EMBL/GenBank/DDBJ databases">
        <title>Draft Genome Sequences of Six Type Strains of the Genus Massilia.</title>
        <authorList>
            <person name="Miess H."/>
            <person name="Frediansyhah A."/>
            <person name="Gross H."/>
        </authorList>
    </citation>
    <scope>NUCLEOTIDE SEQUENCE [LARGE SCALE GENOMIC DNA]</scope>
    <source>
        <strain evidence="9 10">DSM 17473</strain>
    </source>
</reference>
<keyword evidence="5 6" id="KW-0408">Iron</keyword>
<dbReference type="InterPro" id="IPR009056">
    <property type="entry name" value="Cyt_c-like_dom"/>
</dbReference>
<proteinExistence type="predicted"/>
<dbReference type="AlphaFoldDB" id="A0A4P6L4V6"/>
<dbReference type="SUPFAM" id="SSF46626">
    <property type="entry name" value="Cytochrome c"/>
    <property type="match status" value="1"/>
</dbReference>
<keyword evidence="3 6" id="KW-0479">Metal-binding</keyword>
<evidence type="ECO:0000256" key="2">
    <source>
        <dbReference type="ARBA" id="ARBA00022617"/>
    </source>
</evidence>
<keyword evidence="7" id="KW-0732">Signal</keyword>
<evidence type="ECO:0000256" key="6">
    <source>
        <dbReference type="PROSITE-ProRule" id="PRU00433"/>
    </source>
</evidence>
<evidence type="ECO:0000256" key="5">
    <source>
        <dbReference type="ARBA" id="ARBA00023004"/>
    </source>
</evidence>
<dbReference type="EMBL" id="CP035913">
    <property type="protein sequence ID" value="QBE66640.1"/>
    <property type="molecule type" value="Genomic_DNA"/>
</dbReference>
<evidence type="ECO:0000256" key="1">
    <source>
        <dbReference type="ARBA" id="ARBA00022448"/>
    </source>
</evidence>